<dbReference type="Proteomes" id="UP000274504">
    <property type="component" value="Unassembled WGS sequence"/>
</dbReference>
<dbReference type="WBParaSite" id="HDID_0000571201-mRNA-1">
    <property type="protein sequence ID" value="HDID_0000571201-mRNA-1"/>
    <property type="gene ID" value="HDID_0000571201"/>
</dbReference>
<accession>A0A0R3SL97</accession>
<proteinExistence type="predicted"/>
<feature type="domain" description="Reverse transcriptase/retrotransposon-derived protein RNase H-like" evidence="2">
    <location>
        <begin position="50"/>
        <end position="131"/>
    </location>
</feature>
<dbReference type="STRING" id="6216.A0A0R3SL97"/>
<dbReference type="InterPro" id="IPR041577">
    <property type="entry name" value="RT_RNaseH_2"/>
</dbReference>
<evidence type="ECO:0000313" key="3">
    <source>
        <dbReference type="EMBL" id="VDL58028.1"/>
    </source>
</evidence>
<dbReference type="EMBL" id="UYSG01003263">
    <property type="protein sequence ID" value="VDL58028.1"/>
    <property type="molecule type" value="Genomic_DNA"/>
</dbReference>
<dbReference type="OrthoDB" id="5985335at2759"/>
<gene>
    <name evidence="3" type="ORF">HDID_LOCUS5710</name>
</gene>
<protein>
    <submittedName>
        <fullName evidence="5">RT_RNaseH_2 domain-containing protein</fullName>
    </submittedName>
</protein>
<organism evidence="5">
    <name type="scientific">Hymenolepis diminuta</name>
    <name type="common">Rat tapeworm</name>
    <dbReference type="NCBI Taxonomy" id="6216"/>
    <lineage>
        <taxon>Eukaryota</taxon>
        <taxon>Metazoa</taxon>
        <taxon>Spiralia</taxon>
        <taxon>Lophotrochozoa</taxon>
        <taxon>Platyhelminthes</taxon>
        <taxon>Cestoda</taxon>
        <taxon>Eucestoda</taxon>
        <taxon>Cyclophyllidea</taxon>
        <taxon>Hymenolepididae</taxon>
        <taxon>Hymenolepis</taxon>
    </lineage>
</organism>
<reference evidence="5" key="1">
    <citation type="submission" date="2017-02" db="UniProtKB">
        <authorList>
            <consortium name="WormBaseParasite"/>
        </authorList>
    </citation>
    <scope>IDENTIFICATION</scope>
</reference>
<keyword evidence="1" id="KW-0511">Multifunctional enzyme</keyword>
<name>A0A0R3SL97_HYMDI</name>
<dbReference type="PANTHER" id="PTHR37984">
    <property type="entry name" value="PROTEIN CBG26694"/>
    <property type="match status" value="1"/>
</dbReference>
<dbReference type="InterPro" id="IPR050951">
    <property type="entry name" value="Retrovirus_Pol_polyprotein"/>
</dbReference>
<evidence type="ECO:0000313" key="4">
    <source>
        <dbReference type="Proteomes" id="UP000274504"/>
    </source>
</evidence>
<evidence type="ECO:0000256" key="1">
    <source>
        <dbReference type="ARBA" id="ARBA00023268"/>
    </source>
</evidence>
<dbReference type="InterPro" id="IPR043502">
    <property type="entry name" value="DNA/RNA_pol_sf"/>
</dbReference>
<dbReference type="SUPFAM" id="SSF56672">
    <property type="entry name" value="DNA/RNA polymerases"/>
    <property type="match status" value="1"/>
</dbReference>
<reference evidence="3 4" key="2">
    <citation type="submission" date="2018-11" db="EMBL/GenBank/DDBJ databases">
        <authorList>
            <consortium name="Pathogen Informatics"/>
        </authorList>
    </citation>
    <scope>NUCLEOTIDE SEQUENCE [LARGE SCALE GENOMIC DNA]</scope>
</reference>
<dbReference type="AlphaFoldDB" id="A0A0R3SL97"/>
<evidence type="ECO:0000259" key="2">
    <source>
        <dbReference type="Pfam" id="PF17919"/>
    </source>
</evidence>
<dbReference type="PANTHER" id="PTHR37984:SF5">
    <property type="entry name" value="PROTEIN NYNRIN-LIKE"/>
    <property type="match status" value="1"/>
</dbReference>
<sequence length="146" mass="16722">MDIVLDDTAMIQQKVGEYGYVREAALLQHEARGLLNRLLEKDTACHGSAERQEEFGKLKSMLQSDILLTYYNPELRLVIASSYVVGGVFPHVFFPNDSYIRSLTPAEKNYGQVEKETLDTVYAVKKLSKFVTLFCFTRYFLEQTHA</sequence>
<dbReference type="Pfam" id="PF17919">
    <property type="entry name" value="RT_RNaseH_2"/>
    <property type="match status" value="1"/>
</dbReference>
<evidence type="ECO:0000313" key="5">
    <source>
        <dbReference type="WBParaSite" id="HDID_0000571201-mRNA-1"/>
    </source>
</evidence>
<dbReference type="GO" id="GO:0003824">
    <property type="term" value="F:catalytic activity"/>
    <property type="evidence" value="ECO:0007669"/>
    <property type="project" value="UniProtKB-KW"/>
</dbReference>